<protein>
    <submittedName>
        <fullName evidence="2">Uncharacterized protein</fullName>
    </submittedName>
</protein>
<organism evidence="2">
    <name type="scientific">Magallana gigas</name>
    <name type="common">Pacific oyster</name>
    <name type="synonym">Crassostrea gigas</name>
    <dbReference type="NCBI Taxonomy" id="29159"/>
    <lineage>
        <taxon>Eukaryota</taxon>
        <taxon>Metazoa</taxon>
        <taxon>Spiralia</taxon>
        <taxon>Lophotrochozoa</taxon>
        <taxon>Mollusca</taxon>
        <taxon>Bivalvia</taxon>
        <taxon>Autobranchia</taxon>
        <taxon>Pteriomorphia</taxon>
        <taxon>Ostreida</taxon>
        <taxon>Ostreoidea</taxon>
        <taxon>Ostreidae</taxon>
        <taxon>Magallana</taxon>
    </lineage>
</organism>
<dbReference type="InParanoid" id="K1Q7M5"/>
<sequence>MPGKKSYKCFLCPRITKRTDRFAISKSHRLVVNRISGRTPSDGDFLCNKCRHVCKSYVKGSEKAKKKVQACNSSTCTPQPSVTPVSPPSVQLPFPSSARGHSSCCICKRPGPKLIVVPVDIRHQIFISKEIIIPAGARCCPNHLHGNIGDLEPTADTTTVNKSTITQLIKFLRYMKPLSNGNATEDESLGCKMLFLSKQVNALQQNVEEHHLDRRSVCWEPVDDLKGFPYLDEEQLRNLTCGIYQLRLSPSYAQEHLEGNCQIHVHKEEPGLVRPFYGYWEMRGTGSQVDLELKTGETLFANNIPTPVDESESSEGELSGTEE</sequence>
<feature type="region of interest" description="Disordered" evidence="1">
    <location>
        <begin position="302"/>
        <end position="323"/>
    </location>
</feature>
<evidence type="ECO:0000256" key="1">
    <source>
        <dbReference type="SAM" id="MobiDB-lite"/>
    </source>
</evidence>
<evidence type="ECO:0000313" key="2">
    <source>
        <dbReference type="EMBL" id="EKC29923.1"/>
    </source>
</evidence>
<accession>K1Q7M5</accession>
<name>K1Q7M5_MAGGI</name>
<dbReference type="EMBL" id="JH816923">
    <property type="protein sequence ID" value="EKC29923.1"/>
    <property type="molecule type" value="Genomic_DNA"/>
</dbReference>
<dbReference type="HOGENOM" id="CLU_057002_0_0_1"/>
<proteinExistence type="predicted"/>
<feature type="compositionally biased region" description="Acidic residues" evidence="1">
    <location>
        <begin position="309"/>
        <end position="323"/>
    </location>
</feature>
<gene>
    <name evidence="2" type="ORF">CGI_10009141</name>
</gene>
<dbReference type="AlphaFoldDB" id="K1Q7M5"/>
<reference evidence="2" key="1">
    <citation type="journal article" date="2012" name="Nature">
        <title>The oyster genome reveals stress adaptation and complexity of shell formation.</title>
        <authorList>
            <person name="Zhang G."/>
            <person name="Fang X."/>
            <person name="Guo X."/>
            <person name="Li L."/>
            <person name="Luo R."/>
            <person name="Xu F."/>
            <person name="Yang P."/>
            <person name="Zhang L."/>
            <person name="Wang X."/>
            <person name="Qi H."/>
            <person name="Xiong Z."/>
            <person name="Que H."/>
            <person name="Xie Y."/>
            <person name="Holland P.W."/>
            <person name="Paps J."/>
            <person name="Zhu Y."/>
            <person name="Wu F."/>
            <person name="Chen Y."/>
            <person name="Wang J."/>
            <person name="Peng C."/>
            <person name="Meng J."/>
            <person name="Yang L."/>
            <person name="Liu J."/>
            <person name="Wen B."/>
            <person name="Zhang N."/>
            <person name="Huang Z."/>
            <person name="Zhu Q."/>
            <person name="Feng Y."/>
            <person name="Mount A."/>
            <person name="Hedgecock D."/>
            <person name="Xu Z."/>
            <person name="Liu Y."/>
            <person name="Domazet-Loso T."/>
            <person name="Du Y."/>
            <person name="Sun X."/>
            <person name="Zhang S."/>
            <person name="Liu B."/>
            <person name="Cheng P."/>
            <person name="Jiang X."/>
            <person name="Li J."/>
            <person name="Fan D."/>
            <person name="Wang W."/>
            <person name="Fu W."/>
            <person name="Wang T."/>
            <person name="Wang B."/>
            <person name="Zhang J."/>
            <person name="Peng Z."/>
            <person name="Li Y."/>
            <person name="Li N."/>
            <person name="Wang J."/>
            <person name="Chen M."/>
            <person name="He Y."/>
            <person name="Tan F."/>
            <person name="Song X."/>
            <person name="Zheng Q."/>
            <person name="Huang R."/>
            <person name="Yang H."/>
            <person name="Du X."/>
            <person name="Chen L."/>
            <person name="Yang M."/>
            <person name="Gaffney P.M."/>
            <person name="Wang S."/>
            <person name="Luo L."/>
            <person name="She Z."/>
            <person name="Ming Y."/>
            <person name="Huang W."/>
            <person name="Zhang S."/>
            <person name="Huang B."/>
            <person name="Zhang Y."/>
            <person name="Qu T."/>
            <person name="Ni P."/>
            <person name="Miao G."/>
            <person name="Wang J."/>
            <person name="Wang Q."/>
            <person name="Steinberg C.E."/>
            <person name="Wang H."/>
            <person name="Li N."/>
            <person name="Qian L."/>
            <person name="Zhang G."/>
            <person name="Li Y."/>
            <person name="Yang H."/>
            <person name="Liu X."/>
            <person name="Wang J."/>
            <person name="Yin Y."/>
            <person name="Wang J."/>
        </authorList>
    </citation>
    <scope>NUCLEOTIDE SEQUENCE [LARGE SCALE GENOMIC DNA]</scope>
    <source>
        <strain evidence="2">05x7-T-G4-1.051#20</strain>
    </source>
</reference>